<evidence type="ECO:0000313" key="2">
    <source>
        <dbReference type="Proteomes" id="UP001597213"/>
    </source>
</evidence>
<comment type="caution">
    <text evidence="1">The sequence shown here is derived from an EMBL/GenBank/DDBJ whole genome shotgun (WGS) entry which is preliminary data.</text>
</comment>
<name>A0ABW4R4T4_9RHOB</name>
<evidence type="ECO:0000313" key="1">
    <source>
        <dbReference type="EMBL" id="MFD1880668.1"/>
    </source>
</evidence>
<proteinExistence type="predicted"/>
<dbReference type="EMBL" id="JBHUEN010000006">
    <property type="protein sequence ID" value="MFD1880668.1"/>
    <property type="molecule type" value="Genomic_DNA"/>
</dbReference>
<accession>A0ABW4R4T4</accession>
<sequence length="82" mass="9055">MARRLSIGIGGIPAFRRKRRKNMDNRHFGRQWSSFVTATARCSLIGVTGCAAGQTQPLRQQDPDLSDLGQKPDSTLILMQAV</sequence>
<protein>
    <submittedName>
        <fullName evidence="1">Uncharacterized protein</fullName>
    </submittedName>
</protein>
<organism evidence="1 2">
    <name type="scientific">Paracoccus pacificus</name>
    <dbReference type="NCBI Taxonomy" id="1463598"/>
    <lineage>
        <taxon>Bacteria</taxon>
        <taxon>Pseudomonadati</taxon>
        <taxon>Pseudomonadota</taxon>
        <taxon>Alphaproteobacteria</taxon>
        <taxon>Rhodobacterales</taxon>
        <taxon>Paracoccaceae</taxon>
        <taxon>Paracoccus</taxon>
    </lineage>
</organism>
<gene>
    <name evidence="1" type="ORF">ACFSCT_02930</name>
</gene>
<dbReference type="Proteomes" id="UP001597213">
    <property type="component" value="Unassembled WGS sequence"/>
</dbReference>
<keyword evidence="2" id="KW-1185">Reference proteome</keyword>
<dbReference type="RefSeq" id="WP_379140017.1">
    <property type="nucleotide sequence ID" value="NZ_JBHUEN010000006.1"/>
</dbReference>
<reference evidence="2" key="1">
    <citation type="journal article" date="2019" name="Int. J. Syst. Evol. Microbiol.">
        <title>The Global Catalogue of Microorganisms (GCM) 10K type strain sequencing project: providing services to taxonomists for standard genome sequencing and annotation.</title>
        <authorList>
            <consortium name="The Broad Institute Genomics Platform"/>
            <consortium name="The Broad Institute Genome Sequencing Center for Infectious Disease"/>
            <person name="Wu L."/>
            <person name="Ma J."/>
        </authorList>
    </citation>
    <scope>NUCLEOTIDE SEQUENCE [LARGE SCALE GENOMIC DNA]</scope>
    <source>
        <strain evidence="2">CCUG 56029</strain>
    </source>
</reference>